<comment type="similarity">
    <text evidence="2">Belongs to the COG8 family.</text>
</comment>
<keyword evidence="6" id="KW-0333">Golgi apparatus</keyword>
<evidence type="ECO:0000256" key="1">
    <source>
        <dbReference type="ARBA" id="ARBA00004395"/>
    </source>
</evidence>
<feature type="compositionally biased region" description="Low complexity" evidence="9">
    <location>
        <begin position="612"/>
        <end position="625"/>
    </location>
</feature>
<evidence type="ECO:0000256" key="2">
    <source>
        <dbReference type="ARBA" id="ARBA00006419"/>
    </source>
</evidence>
<evidence type="ECO:0000256" key="4">
    <source>
        <dbReference type="ARBA" id="ARBA00022448"/>
    </source>
</evidence>
<dbReference type="GO" id="GO:0017119">
    <property type="term" value="C:Golgi transport complex"/>
    <property type="evidence" value="ECO:0007669"/>
    <property type="project" value="InterPro"/>
</dbReference>
<keyword evidence="4" id="KW-0813">Transport</keyword>
<evidence type="ECO:0000256" key="5">
    <source>
        <dbReference type="ARBA" id="ARBA00022927"/>
    </source>
</evidence>
<comment type="caution">
    <text evidence="10">The sequence shown here is derived from an EMBL/GenBank/DDBJ whole genome shotgun (WGS) entry which is preliminary data.</text>
</comment>
<dbReference type="Pfam" id="PF04124">
    <property type="entry name" value="Dor1"/>
    <property type="match status" value="1"/>
</dbReference>
<dbReference type="SUPFAM" id="SSF74788">
    <property type="entry name" value="Cullin repeat-like"/>
    <property type="match status" value="1"/>
</dbReference>
<protein>
    <recommendedName>
        <fullName evidence="3">Conserved oligomeric Golgi complex subunit 8</fullName>
    </recommendedName>
    <alternativeName>
        <fullName evidence="8">Component of oligomeric Golgi complex 8</fullName>
    </alternativeName>
</protein>
<sequence length="754" mass="82204">MQEEIGKSGSMYWLMAGPSLVDLLLDAARDRRVLAPDFADTPSSSYIDHLVSLPLDKLLKEPSLISSEATTVETELVNLCYREYSTFISVHKCSAAVQSAFDDFEGSLGRLLNSVPSLEDECRSFAKSTQGIQTVRGRAALVLEHQDKLLDLLEIPHLMETCVRNGYYQEAMELAAHAEDLKKRCNVSLTDDVAKEVDGVVQLLLAQLLAILRDPVKLPTLVKAVTFLRRLGYFSEEELGLVFLTSRLHNFRVQLSTVERERGEPVRYVRRYIDLFREHVYDIISQFTAIFGESQHLSSFAAQCVSDLAQLITTYIPRISSDAASLSSILVQLGYCALSFSRVGLDFSLLIEEPFQQAVLSTYVQAVSSAATQLATTLKTAVKNATPAAEVLVDDVSALPSAGIDISESGQPPPSLSHFPALAVFVNAHMSALNALRLLAPSTLLGKLGSAQAAALVTANSAVLQYLKQVDMEIVNGSRPRHARTPSSPRAHLLRRNSETLLAPEIRAAKRRETQRACIAFAEAWRGVIVLLHNGLYSGIFEQIEPLINLAELDLWLDQQVPTGTRRISELSLVEEMISGSGKAAPEDRREQEPRTPPRTPPRPAVQLQNFPQSSQSPDDISPPSTALENPIDSMFAATSNLNSDTTNQAAEASPDVGQNLTELDASPTGMQVIDNSRPAVDDQVQSVEEVLELSAEEAAVEISTEDGSPAVEGIMGDGEHESGDTGGEVNDSEPSRPPSPGKSKRKKKKKSKK</sequence>
<evidence type="ECO:0000313" key="10">
    <source>
        <dbReference type="EMBL" id="ORY27676.1"/>
    </source>
</evidence>
<keyword evidence="11" id="KW-1185">Reference proteome</keyword>
<evidence type="ECO:0000256" key="7">
    <source>
        <dbReference type="ARBA" id="ARBA00023136"/>
    </source>
</evidence>
<evidence type="ECO:0000256" key="9">
    <source>
        <dbReference type="SAM" id="MobiDB-lite"/>
    </source>
</evidence>
<name>A0A1Y2AYW1_9TREE</name>
<dbReference type="OrthoDB" id="1661054at2759"/>
<dbReference type="InterPro" id="IPR007255">
    <property type="entry name" value="COG8"/>
</dbReference>
<feature type="region of interest" description="Disordered" evidence="9">
    <location>
        <begin position="699"/>
        <end position="754"/>
    </location>
</feature>
<dbReference type="PANTHER" id="PTHR21311">
    <property type="entry name" value="CONSERVED OLIGOMERIC GOLGI COMPLEX COMPONENT 8"/>
    <property type="match status" value="1"/>
</dbReference>
<evidence type="ECO:0000256" key="6">
    <source>
        <dbReference type="ARBA" id="ARBA00023034"/>
    </source>
</evidence>
<reference evidence="10 11" key="1">
    <citation type="submission" date="2016-07" db="EMBL/GenBank/DDBJ databases">
        <title>Pervasive Adenine N6-methylation of Active Genes in Fungi.</title>
        <authorList>
            <consortium name="DOE Joint Genome Institute"/>
            <person name="Mondo S.J."/>
            <person name="Dannebaum R.O."/>
            <person name="Kuo R.C."/>
            <person name="Labutti K."/>
            <person name="Haridas S."/>
            <person name="Kuo A."/>
            <person name="Salamov A."/>
            <person name="Ahrendt S.R."/>
            <person name="Lipzen A."/>
            <person name="Sullivan W."/>
            <person name="Andreopoulos W.B."/>
            <person name="Clum A."/>
            <person name="Lindquist E."/>
            <person name="Daum C."/>
            <person name="Ramamoorthy G.K."/>
            <person name="Gryganskyi A."/>
            <person name="Culley D."/>
            <person name="Magnuson J.K."/>
            <person name="James T.Y."/>
            <person name="O'Malley M.A."/>
            <person name="Stajich J.E."/>
            <person name="Spatafora J.W."/>
            <person name="Visel A."/>
            <person name="Grigoriev I.V."/>
        </authorList>
    </citation>
    <scope>NUCLEOTIDE SEQUENCE [LARGE SCALE GENOMIC DNA]</scope>
    <source>
        <strain evidence="10 11">68-887.2</strain>
    </source>
</reference>
<evidence type="ECO:0000256" key="8">
    <source>
        <dbReference type="ARBA" id="ARBA00031347"/>
    </source>
</evidence>
<feature type="region of interest" description="Disordered" evidence="9">
    <location>
        <begin position="578"/>
        <end position="630"/>
    </location>
</feature>
<proteinExistence type="inferred from homology"/>
<keyword evidence="7" id="KW-0472">Membrane</keyword>
<keyword evidence="5" id="KW-0653">Protein transport</keyword>
<dbReference type="EMBL" id="MCFC01000037">
    <property type="protein sequence ID" value="ORY27676.1"/>
    <property type="molecule type" value="Genomic_DNA"/>
</dbReference>
<dbReference type="InParanoid" id="A0A1Y2AYW1"/>
<organism evidence="10 11">
    <name type="scientific">Naematelia encephala</name>
    <dbReference type="NCBI Taxonomy" id="71784"/>
    <lineage>
        <taxon>Eukaryota</taxon>
        <taxon>Fungi</taxon>
        <taxon>Dikarya</taxon>
        <taxon>Basidiomycota</taxon>
        <taxon>Agaricomycotina</taxon>
        <taxon>Tremellomycetes</taxon>
        <taxon>Tremellales</taxon>
        <taxon>Naemateliaceae</taxon>
        <taxon>Naematelia</taxon>
    </lineage>
</organism>
<dbReference type="GO" id="GO:0000139">
    <property type="term" value="C:Golgi membrane"/>
    <property type="evidence" value="ECO:0007669"/>
    <property type="project" value="UniProtKB-SubCell"/>
</dbReference>
<feature type="compositionally biased region" description="Basic residues" evidence="9">
    <location>
        <begin position="743"/>
        <end position="754"/>
    </location>
</feature>
<gene>
    <name evidence="10" type="ORF">BCR39DRAFT_537890</name>
</gene>
<evidence type="ECO:0000313" key="11">
    <source>
        <dbReference type="Proteomes" id="UP000193986"/>
    </source>
</evidence>
<dbReference type="AlphaFoldDB" id="A0A1Y2AYW1"/>
<dbReference type="PANTHER" id="PTHR21311:SF0">
    <property type="entry name" value="CONSERVED OLIGOMERIC GOLGI COMPLEX SUBUNIT 8"/>
    <property type="match status" value="1"/>
</dbReference>
<dbReference type="GO" id="GO:0006891">
    <property type="term" value="P:intra-Golgi vesicle-mediated transport"/>
    <property type="evidence" value="ECO:0007669"/>
    <property type="project" value="TreeGrafter"/>
</dbReference>
<feature type="compositionally biased region" description="Basic and acidic residues" evidence="9">
    <location>
        <begin position="585"/>
        <end position="596"/>
    </location>
</feature>
<accession>A0A1Y2AYW1</accession>
<dbReference type="InterPro" id="IPR016159">
    <property type="entry name" value="Cullin_repeat-like_dom_sf"/>
</dbReference>
<dbReference type="Proteomes" id="UP000193986">
    <property type="component" value="Unassembled WGS sequence"/>
</dbReference>
<dbReference type="GO" id="GO:0015031">
    <property type="term" value="P:protein transport"/>
    <property type="evidence" value="ECO:0007669"/>
    <property type="project" value="UniProtKB-KW"/>
</dbReference>
<comment type="subcellular location">
    <subcellularLocation>
        <location evidence="1">Golgi apparatus membrane</location>
        <topology evidence="1">Peripheral membrane protein</topology>
    </subcellularLocation>
</comment>
<dbReference type="STRING" id="71784.A0A1Y2AYW1"/>
<evidence type="ECO:0000256" key="3">
    <source>
        <dbReference type="ARBA" id="ARBA00020983"/>
    </source>
</evidence>